<gene>
    <name evidence="2" type="ORF">BV898_15859</name>
</gene>
<accession>A0A9X6NDM6</accession>
<keyword evidence="3" id="KW-1185">Reference proteome</keyword>
<dbReference type="OrthoDB" id="10581858at2759"/>
<dbReference type="Proteomes" id="UP000192578">
    <property type="component" value="Unassembled WGS sequence"/>
</dbReference>
<reference evidence="3" key="1">
    <citation type="submission" date="2017-01" db="EMBL/GenBank/DDBJ databases">
        <title>Comparative genomics of anhydrobiosis in the tardigrade Hypsibius dujardini.</title>
        <authorList>
            <person name="Yoshida Y."/>
            <person name="Koutsovoulos G."/>
            <person name="Laetsch D."/>
            <person name="Stevens L."/>
            <person name="Kumar S."/>
            <person name="Horikawa D."/>
            <person name="Ishino K."/>
            <person name="Komine S."/>
            <person name="Tomita M."/>
            <person name="Blaxter M."/>
            <person name="Arakawa K."/>
        </authorList>
    </citation>
    <scope>NUCLEOTIDE SEQUENCE [LARGE SCALE GENOMIC DNA]</scope>
    <source>
        <strain evidence="3">Z151</strain>
    </source>
</reference>
<evidence type="ECO:0008006" key="4">
    <source>
        <dbReference type="Google" id="ProtNLM"/>
    </source>
</evidence>
<name>A0A9X6NDM6_HYPEX</name>
<dbReference type="InterPro" id="IPR028082">
    <property type="entry name" value="Peripla_BP_I"/>
</dbReference>
<sequence>MARFVAKFVLVHSFLHHALISGVVTDRLPCRVHIVSPGFFSWSIPTSLSNFAPAVETGLAVVRRKYPHFNWTSEFLLSDSVKDCYSLRDNIQHELARWYYARPDGADNMLTVIITPGCYESQYLSQLAADWDVLLITSLGYAENMGDRQEFPTYVTTSPLTPKNDVLFCGLFAQMNWTRLYLLHDTGRDTNAQYYASQAAYLPLSIPAYCRVQLTRQQFSSTAANVSQQLQPILRDFNSRSRAFRSQPT</sequence>
<proteinExistence type="predicted"/>
<protein>
    <recommendedName>
        <fullName evidence="4">Receptor ligand binding region domain-containing protein</fullName>
    </recommendedName>
</protein>
<feature type="signal peptide" evidence="1">
    <location>
        <begin position="1"/>
        <end position="25"/>
    </location>
</feature>
<evidence type="ECO:0000313" key="3">
    <source>
        <dbReference type="Proteomes" id="UP000192578"/>
    </source>
</evidence>
<dbReference type="AlphaFoldDB" id="A0A9X6NDM6"/>
<organism evidence="2 3">
    <name type="scientific">Hypsibius exemplaris</name>
    <name type="common">Freshwater tardigrade</name>
    <dbReference type="NCBI Taxonomy" id="2072580"/>
    <lineage>
        <taxon>Eukaryota</taxon>
        <taxon>Metazoa</taxon>
        <taxon>Ecdysozoa</taxon>
        <taxon>Tardigrada</taxon>
        <taxon>Eutardigrada</taxon>
        <taxon>Parachela</taxon>
        <taxon>Hypsibioidea</taxon>
        <taxon>Hypsibiidae</taxon>
        <taxon>Hypsibius</taxon>
    </lineage>
</organism>
<evidence type="ECO:0000313" key="2">
    <source>
        <dbReference type="EMBL" id="OWA51374.1"/>
    </source>
</evidence>
<evidence type="ECO:0000256" key="1">
    <source>
        <dbReference type="SAM" id="SignalP"/>
    </source>
</evidence>
<keyword evidence="1" id="KW-0732">Signal</keyword>
<dbReference type="SUPFAM" id="SSF53822">
    <property type="entry name" value="Periplasmic binding protein-like I"/>
    <property type="match status" value="1"/>
</dbReference>
<dbReference type="Gene3D" id="3.40.50.2300">
    <property type="match status" value="1"/>
</dbReference>
<feature type="chain" id="PRO_5040866185" description="Receptor ligand binding region domain-containing protein" evidence="1">
    <location>
        <begin position="26"/>
        <end position="249"/>
    </location>
</feature>
<dbReference type="EMBL" id="MTYJ01000224">
    <property type="protein sequence ID" value="OWA51374.1"/>
    <property type="molecule type" value="Genomic_DNA"/>
</dbReference>
<comment type="caution">
    <text evidence="2">The sequence shown here is derived from an EMBL/GenBank/DDBJ whole genome shotgun (WGS) entry which is preliminary data.</text>
</comment>